<comment type="caution">
    <text evidence="1">The sequence shown here is derived from an EMBL/GenBank/DDBJ whole genome shotgun (WGS) entry which is preliminary data.</text>
</comment>
<dbReference type="InterPro" id="IPR021341">
    <property type="entry name" value="DUF2958"/>
</dbReference>
<protein>
    <submittedName>
        <fullName evidence="1">DUF2958 domain-containing protein</fullName>
    </submittedName>
</protein>
<evidence type="ECO:0000313" key="1">
    <source>
        <dbReference type="EMBL" id="MFD2317858.1"/>
    </source>
</evidence>
<dbReference type="RefSeq" id="WP_380104568.1">
    <property type="nucleotide sequence ID" value="NZ_JBHSIH010000001.1"/>
</dbReference>
<name>A0ABW5EPN0_9BURK</name>
<accession>A0ABW5EPN0</accession>
<organism evidence="1 2">
    <name type="scientific">Delftia deserti</name>
    <dbReference type="NCBI Taxonomy" id="1651218"/>
    <lineage>
        <taxon>Bacteria</taxon>
        <taxon>Pseudomonadati</taxon>
        <taxon>Pseudomonadota</taxon>
        <taxon>Betaproteobacteria</taxon>
        <taxon>Burkholderiales</taxon>
        <taxon>Comamonadaceae</taxon>
        <taxon>Delftia</taxon>
    </lineage>
</organism>
<dbReference type="EMBL" id="JBHUIG010000003">
    <property type="protein sequence ID" value="MFD2317858.1"/>
    <property type="molecule type" value="Genomic_DNA"/>
</dbReference>
<reference evidence="2" key="1">
    <citation type="journal article" date="2019" name="Int. J. Syst. Evol. Microbiol.">
        <title>The Global Catalogue of Microorganisms (GCM) 10K type strain sequencing project: providing services to taxonomists for standard genome sequencing and annotation.</title>
        <authorList>
            <consortium name="The Broad Institute Genomics Platform"/>
            <consortium name="The Broad Institute Genome Sequencing Center for Infectious Disease"/>
            <person name="Wu L."/>
            <person name="Ma J."/>
        </authorList>
    </citation>
    <scope>NUCLEOTIDE SEQUENCE [LARGE SCALE GENOMIC DNA]</scope>
    <source>
        <strain evidence="2">CCUG 62793</strain>
    </source>
</reference>
<sequence length="117" mass="12808">MNHALITDEQRIVLLANGRQSLENPDFDPAPVVKLFTPDGGATWLLTEIDPDDHDHAFGLCDLGLGEPEIGWVSLGELATVRGGLGLPIERDLSFRAEKRLSAYARDARLAGRIVVY</sequence>
<dbReference type="Proteomes" id="UP001597287">
    <property type="component" value="Unassembled WGS sequence"/>
</dbReference>
<keyword evidence="2" id="KW-1185">Reference proteome</keyword>
<gene>
    <name evidence="1" type="ORF">ACFSPV_04025</name>
</gene>
<evidence type="ECO:0000313" key="2">
    <source>
        <dbReference type="Proteomes" id="UP001597287"/>
    </source>
</evidence>
<dbReference type="Pfam" id="PF11171">
    <property type="entry name" value="DUF2958"/>
    <property type="match status" value="1"/>
</dbReference>
<proteinExistence type="predicted"/>